<accession>A0A418ZTF1</accession>
<gene>
    <name evidence="2" type="ORF">D3P06_12475</name>
</gene>
<keyword evidence="1" id="KW-0732">Signal</keyword>
<sequence>MWRNSLLALALLAAPVSAQTPGPAVDAAECRADAALIRTQPDRALVFAIEVADTDETRARGLMFRRDLPAGQGMLFVYPRPQQVSFWMRNTLIPLDMIFMDARGEIRHIHPNARPLDETPIPGALPDDPDPARLFVLEIAGGEAARLGLRPGQVLAHPAIDPGIAAWPCE</sequence>
<dbReference type="Gene3D" id="2.60.120.1140">
    <property type="entry name" value="Protein of unknown function DUF192"/>
    <property type="match status" value="1"/>
</dbReference>
<dbReference type="EMBL" id="QZEV01000068">
    <property type="protein sequence ID" value="RJL01423.1"/>
    <property type="molecule type" value="Genomic_DNA"/>
</dbReference>
<protein>
    <submittedName>
        <fullName evidence="2">DUF192 domain-containing protein</fullName>
    </submittedName>
</protein>
<keyword evidence="3" id="KW-1185">Reference proteome</keyword>
<dbReference type="RefSeq" id="WP_119886863.1">
    <property type="nucleotide sequence ID" value="NZ_CP067169.1"/>
</dbReference>
<dbReference type="Proteomes" id="UP000285530">
    <property type="component" value="Unassembled WGS sequence"/>
</dbReference>
<dbReference type="PANTHER" id="PTHR37953:SF1">
    <property type="entry name" value="UPF0127 PROTEIN MJ1496"/>
    <property type="match status" value="1"/>
</dbReference>
<dbReference type="AlphaFoldDB" id="A0A418ZTF1"/>
<dbReference type="OrthoDB" id="9808290at2"/>
<dbReference type="PANTHER" id="PTHR37953">
    <property type="entry name" value="UPF0127 PROTEIN MJ1496"/>
    <property type="match status" value="1"/>
</dbReference>
<name>A0A418ZTF1_9RHOB</name>
<proteinExistence type="predicted"/>
<feature type="signal peptide" evidence="1">
    <location>
        <begin position="1"/>
        <end position="18"/>
    </location>
</feature>
<dbReference type="Pfam" id="PF02643">
    <property type="entry name" value="DUF192"/>
    <property type="match status" value="1"/>
</dbReference>
<evidence type="ECO:0000256" key="1">
    <source>
        <dbReference type="SAM" id="SignalP"/>
    </source>
</evidence>
<dbReference type="InterPro" id="IPR003795">
    <property type="entry name" value="DUF192"/>
</dbReference>
<feature type="chain" id="PRO_5019316739" evidence="1">
    <location>
        <begin position="19"/>
        <end position="170"/>
    </location>
</feature>
<organism evidence="2 3">
    <name type="scientific">Paracoccus aestuarii</name>
    <dbReference type="NCBI Taxonomy" id="453842"/>
    <lineage>
        <taxon>Bacteria</taxon>
        <taxon>Pseudomonadati</taxon>
        <taxon>Pseudomonadota</taxon>
        <taxon>Alphaproteobacteria</taxon>
        <taxon>Rhodobacterales</taxon>
        <taxon>Paracoccaceae</taxon>
        <taxon>Paracoccus</taxon>
    </lineage>
</organism>
<evidence type="ECO:0000313" key="2">
    <source>
        <dbReference type="EMBL" id="RJL01423.1"/>
    </source>
</evidence>
<reference evidence="2 3" key="1">
    <citation type="submission" date="2018-09" db="EMBL/GenBank/DDBJ databases">
        <title>Paracoccus onubensis nov. sp. a moderate halophilic bacterium isolated from Gruta de las Maravillas (Aracena, Spain).</title>
        <authorList>
            <person name="Jurado V."/>
            <person name="Gutierrez-Patricio S."/>
            <person name="Gonzalez-Pimentel J.L."/>
            <person name="Laiz L."/>
            <person name="Saiz-Jimenez C."/>
        </authorList>
    </citation>
    <scope>NUCLEOTIDE SEQUENCE [LARGE SCALE GENOMIC DNA]</scope>
    <source>
        <strain evidence="2 3">DSM 19484</strain>
    </source>
</reference>
<dbReference type="InterPro" id="IPR038695">
    <property type="entry name" value="Saro_0823-like_sf"/>
</dbReference>
<evidence type="ECO:0000313" key="3">
    <source>
        <dbReference type="Proteomes" id="UP000285530"/>
    </source>
</evidence>
<comment type="caution">
    <text evidence="2">The sequence shown here is derived from an EMBL/GenBank/DDBJ whole genome shotgun (WGS) entry which is preliminary data.</text>
</comment>